<evidence type="ECO:0000313" key="3">
    <source>
        <dbReference type="Proteomes" id="UP000501690"/>
    </source>
</evidence>
<sequence length="171" mass="18279">MLRTPDIDLVERKPKGGGQPKGAGKAAVRGELNGTICLIQCHFRFGKQGRWVITGGTLQLSSLSEGEPGGGTLYRQATQMNEGILGYFYELPGGNKFPPGDASLLTRFSGSMLFGRFLIGEKDGKSAGIWEVPELMHRLAASFAPPGDVGDNVEGVLFVIERVLRVSGSLV</sequence>
<protein>
    <submittedName>
        <fullName evidence="2">Uncharacterized protein</fullName>
    </submittedName>
</protein>
<evidence type="ECO:0000313" key="2">
    <source>
        <dbReference type="EMBL" id="QCD78743.1"/>
    </source>
</evidence>
<keyword evidence="3" id="KW-1185">Reference proteome</keyword>
<dbReference type="EMBL" id="CP039345">
    <property type="protein sequence ID" value="QCD78743.1"/>
    <property type="molecule type" value="Genomic_DNA"/>
</dbReference>
<feature type="region of interest" description="Disordered" evidence="1">
    <location>
        <begin position="1"/>
        <end position="25"/>
    </location>
</feature>
<organism evidence="2 3">
    <name type="scientific">Vigna unguiculata</name>
    <name type="common">Cowpea</name>
    <dbReference type="NCBI Taxonomy" id="3917"/>
    <lineage>
        <taxon>Eukaryota</taxon>
        <taxon>Viridiplantae</taxon>
        <taxon>Streptophyta</taxon>
        <taxon>Embryophyta</taxon>
        <taxon>Tracheophyta</taxon>
        <taxon>Spermatophyta</taxon>
        <taxon>Magnoliopsida</taxon>
        <taxon>eudicotyledons</taxon>
        <taxon>Gunneridae</taxon>
        <taxon>Pentapetalae</taxon>
        <taxon>rosids</taxon>
        <taxon>fabids</taxon>
        <taxon>Fabales</taxon>
        <taxon>Fabaceae</taxon>
        <taxon>Papilionoideae</taxon>
        <taxon>50 kb inversion clade</taxon>
        <taxon>NPAAA clade</taxon>
        <taxon>indigoferoid/millettioid clade</taxon>
        <taxon>Phaseoleae</taxon>
        <taxon>Vigna</taxon>
    </lineage>
</organism>
<feature type="compositionally biased region" description="Basic and acidic residues" evidence="1">
    <location>
        <begin position="1"/>
        <end position="14"/>
    </location>
</feature>
<reference evidence="2 3" key="1">
    <citation type="submission" date="2019-04" db="EMBL/GenBank/DDBJ databases">
        <title>An improved genome assembly and genetic linkage map for asparagus bean, Vigna unguiculata ssp. sesquipedialis.</title>
        <authorList>
            <person name="Xia Q."/>
            <person name="Zhang R."/>
            <person name="Dong Y."/>
        </authorList>
    </citation>
    <scope>NUCLEOTIDE SEQUENCE [LARGE SCALE GENOMIC DNA]</scope>
    <source>
        <tissue evidence="2">Leaf</tissue>
    </source>
</reference>
<accession>A0A4D6KQF3</accession>
<evidence type="ECO:0000256" key="1">
    <source>
        <dbReference type="SAM" id="MobiDB-lite"/>
    </source>
</evidence>
<dbReference type="Proteomes" id="UP000501690">
    <property type="component" value="Linkage Group LG1"/>
</dbReference>
<dbReference type="AlphaFoldDB" id="A0A4D6KQF3"/>
<proteinExistence type="predicted"/>
<name>A0A4D6KQF3_VIGUN</name>
<gene>
    <name evidence="2" type="ORF">DEO72_LG1g2379</name>
</gene>